<dbReference type="InterPro" id="IPR003607">
    <property type="entry name" value="HD/PDEase_dom"/>
</dbReference>
<organism evidence="3 4">
    <name type="scientific">Mameliella alba</name>
    <dbReference type="NCBI Taxonomy" id="561184"/>
    <lineage>
        <taxon>Bacteria</taxon>
        <taxon>Pseudomonadati</taxon>
        <taxon>Pseudomonadota</taxon>
        <taxon>Alphaproteobacteria</taxon>
        <taxon>Rhodobacterales</taxon>
        <taxon>Roseobacteraceae</taxon>
        <taxon>Mameliella</taxon>
    </lineage>
</organism>
<dbReference type="PANTHER" id="PTHR47545">
    <property type="entry name" value="MULTIFUNCTIONAL CCA PROTEIN"/>
    <property type="match status" value="1"/>
</dbReference>
<dbReference type="Pfam" id="PF13671">
    <property type="entry name" value="AAA_33"/>
    <property type="match status" value="1"/>
</dbReference>
<dbReference type="CDD" id="cd00077">
    <property type="entry name" value="HDc"/>
    <property type="match status" value="1"/>
</dbReference>
<reference evidence="3 4" key="1">
    <citation type="submission" date="2014-10" db="EMBL/GenBank/DDBJ databases">
        <title>Genome sequence of Ponticoccus sp. strain UMTAT08 isolated from clonal culture of toxic dinoflagellate Alexandrium tamiyavanichii.</title>
        <authorList>
            <person name="Gan H.Y."/>
            <person name="Muhd D.-D."/>
            <person name="Mohd Noor M.E."/>
            <person name="Yeong Y.S."/>
            <person name="Usup G."/>
        </authorList>
    </citation>
    <scope>NUCLEOTIDE SEQUENCE [LARGE SCALE GENOMIC DNA]</scope>
    <source>
        <strain evidence="3 4">UMTAT08</strain>
    </source>
</reference>
<dbReference type="RefSeq" id="WP_043139364.1">
    <property type="nucleotide sequence ID" value="NZ_JSUQ01000005.1"/>
</dbReference>
<dbReference type="AlphaFoldDB" id="A0A0B3RSI8"/>
<dbReference type="InterPro" id="IPR027417">
    <property type="entry name" value="P-loop_NTPase"/>
</dbReference>
<dbReference type="InterPro" id="IPR006674">
    <property type="entry name" value="HD_domain"/>
</dbReference>
<dbReference type="Proteomes" id="UP000030960">
    <property type="component" value="Unassembled WGS sequence"/>
</dbReference>
<dbReference type="Pfam" id="PF01966">
    <property type="entry name" value="HD"/>
    <property type="match status" value="1"/>
</dbReference>
<dbReference type="EMBL" id="JSUQ01000005">
    <property type="protein sequence ID" value="KHQ53950.1"/>
    <property type="molecule type" value="Genomic_DNA"/>
</dbReference>
<feature type="domain" description="HD" evidence="2">
    <location>
        <begin position="69"/>
        <end position="143"/>
    </location>
</feature>
<evidence type="ECO:0000313" key="4">
    <source>
        <dbReference type="Proteomes" id="UP000030960"/>
    </source>
</evidence>
<sequence length="385" mass="43036">MAHLSFPDLLALVPQAPDWRLDWKRIQALWPELQALDDCPQDPIHHGEGDVGIHTCMVLEALIADPDWRALPGADRELLFWAAVLHDVGKPGTTVTEDGRIKAPGHSRRGSLMARRLLREVEVPFAWREALCGIISYHQVPFWLIERDDPAREAIKLSWRCRPDLLCLHARADARGRIAQDVPGIVMNTDLARETFVEEGCLTAPFGFANDESRVAFFEREDRDPHFAAWEDPRCTVTLLSGLPGSGKDTWIAANMPDHPVVSLDALRDEMGVSPTANQGAVIDAARERAKAHLRAGRDFVWNATNVSRQVRAKPLSLARAYGARVEIVYLEVPPKRLGRQNRDREAVVPQTVLDTLVRKLEPPEAWEAHKIHYVLPEAATAAPA</sequence>
<dbReference type="PATRIC" id="fig|1515334.3.peg.1543"/>
<dbReference type="Gene3D" id="1.10.3090.10">
    <property type="entry name" value="cca-adding enzyme, domain 2"/>
    <property type="match status" value="1"/>
</dbReference>
<dbReference type="OrthoDB" id="9805698at2"/>
<evidence type="ECO:0000313" key="3">
    <source>
        <dbReference type="EMBL" id="KHQ53950.1"/>
    </source>
</evidence>
<evidence type="ECO:0000256" key="1">
    <source>
        <dbReference type="ARBA" id="ARBA00022741"/>
    </source>
</evidence>
<gene>
    <name evidence="3" type="ORF">OA50_01538</name>
</gene>
<dbReference type="SUPFAM" id="SSF52540">
    <property type="entry name" value="P-loop containing nucleoside triphosphate hydrolases"/>
    <property type="match status" value="1"/>
</dbReference>
<keyword evidence="4" id="KW-1185">Reference proteome</keyword>
<dbReference type="STRING" id="561184.SAMN05216376_101298"/>
<protein>
    <submittedName>
        <fullName evidence="3">PolyA polymerase-like protein</fullName>
    </submittedName>
</protein>
<dbReference type="PANTHER" id="PTHR47545:SF1">
    <property type="entry name" value="MULTIFUNCTIONAL CCA PROTEIN"/>
    <property type="match status" value="1"/>
</dbReference>
<dbReference type="SUPFAM" id="SSF109604">
    <property type="entry name" value="HD-domain/PDEase-like"/>
    <property type="match status" value="1"/>
</dbReference>
<comment type="caution">
    <text evidence="3">The sequence shown here is derived from an EMBL/GenBank/DDBJ whole genome shotgun (WGS) entry which is preliminary data.</text>
</comment>
<keyword evidence="1" id="KW-0547">Nucleotide-binding</keyword>
<name>A0A0B3RSI8_9RHOB</name>
<dbReference type="InterPro" id="IPR050124">
    <property type="entry name" value="tRNA_CCA-adding_enzyme"/>
</dbReference>
<evidence type="ECO:0000259" key="2">
    <source>
        <dbReference type="Pfam" id="PF01966"/>
    </source>
</evidence>
<dbReference type="GO" id="GO:0000166">
    <property type="term" value="F:nucleotide binding"/>
    <property type="evidence" value="ECO:0007669"/>
    <property type="project" value="UniProtKB-KW"/>
</dbReference>
<proteinExistence type="predicted"/>
<dbReference type="Gene3D" id="3.40.50.300">
    <property type="entry name" value="P-loop containing nucleotide triphosphate hydrolases"/>
    <property type="match status" value="1"/>
</dbReference>
<accession>A0A0B3RSI8</accession>